<dbReference type="InterPro" id="IPR029044">
    <property type="entry name" value="Nucleotide-diphossugar_trans"/>
</dbReference>
<dbReference type="AlphaFoldDB" id="A0A3S1CNC1"/>
<dbReference type="CDD" id="cd00761">
    <property type="entry name" value="Glyco_tranf_GTA_type"/>
    <property type="match status" value="1"/>
</dbReference>
<evidence type="ECO:0000259" key="1">
    <source>
        <dbReference type="Pfam" id="PF00535"/>
    </source>
</evidence>
<sequence length="322" mass="37440">MDVSVIIPTYNRLWSLPKAIESCRHTRCQTEIIVVDDGSTDGTWEWLQTQPDIISIHQDNWGKCWAVNRGFAIAKGEYVRFLDSDDWLASEAIDKQFALAIAQKADVVVSGYETYSEEEKLLNQVEWVECDDFIAQQLGECDSSHYSAYLFRREFIKDIPHRPDFAWRDDRLFVIEVAMANPLIAIYKQAAFCHRHHSQGRLQFPQGMRTVATNLQHITIYKKILSKLAASCELTLRRRQAACTILWPLAHWIAYSHLDEACEIVDWIYSLNPEFQPLETGLLGKLYKNLGFRQTQKILWLRRNILGLFSRNTNTKLYNFTT</sequence>
<reference evidence="2" key="1">
    <citation type="submission" date="2018-12" db="EMBL/GenBank/DDBJ databases">
        <authorList>
            <person name="Will S."/>
            <person name="Neumann-Schaal M."/>
            <person name="Henke P."/>
        </authorList>
    </citation>
    <scope>NUCLEOTIDE SEQUENCE</scope>
    <source>
        <strain evidence="2">PCC 7102</strain>
    </source>
</reference>
<protein>
    <recommendedName>
        <fullName evidence="1">Glycosyltransferase 2-like domain-containing protein</fullName>
    </recommendedName>
</protein>
<dbReference type="EMBL" id="RSCL01000005">
    <property type="protein sequence ID" value="RUT07182.1"/>
    <property type="molecule type" value="Genomic_DNA"/>
</dbReference>
<proteinExistence type="predicted"/>
<dbReference type="InterPro" id="IPR050834">
    <property type="entry name" value="Glycosyltransf_2"/>
</dbReference>
<dbReference type="PANTHER" id="PTHR43685:SF2">
    <property type="entry name" value="GLYCOSYLTRANSFERASE 2-LIKE DOMAIN-CONTAINING PROTEIN"/>
    <property type="match status" value="1"/>
</dbReference>
<dbReference type="OrthoDB" id="1640114at2"/>
<dbReference type="InterPro" id="IPR001173">
    <property type="entry name" value="Glyco_trans_2-like"/>
</dbReference>
<feature type="domain" description="Glycosyltransferase 2-like" evidence="1">
    <location>
        <begin position="4"/>
        <end position="142"/>
    </location>
</feature>
<organism evidence="2 3">
    <name type="scientific">Dulcicalothrix desertica PCC 7102</name>
    <dbReference type="NCBI Taxonomy" id="232991"/>
    <lineage>
        <taxon>Bacteria</taxon>
        <taxon>Bacillati</taxon>
        <taxon>Cyanobacteriota</taxon>
        <taxon>Cyanophyceae</taxon>
        <taxon>Nostocales</taxon>
        <taxon>Calotrichaceae</taxon>
        <taxon>Dulcicalothrix</taxon>
    </lineage>
</organism>
<reference evidence="2" key="2">
    <citation type="journal article" date="2019" name="Genome Biol. Evol.">
        <title>Day and night: Metabolic profiles and evolutionary relationships of six axenic non-marine cyanobacteria.</title>
        <authorList>
            <person name="Will S.E."/>
            <person name="Henke P."/>
            <person name="Boedeker C."/>
            <person name="Huang S."/>
            <person name="Brinkmann H."/>
            <person name="Rohde M."/>
            <person name="Jarek M."/>
            <person name="Friedl T."/>
            <person name="Seufert S."/>
            <person name="Schumacher M."/>
            <person name="Overmann J."/>
            <person name="Neumann-Schaal M."/>
            <person name="Petersen J."/>
        </authorList>
    </citation>
    <scope>NUCLEOTIDE SEQUENCE [LARGE SCALE GENOMIC DNA]</scope>
    <source>
        <strain evidence="2">PCC 7102</strain>
    </source>
</reference>
<dbReference type="Pfam" id="PF00535">
    <property type="entry name" value="Glycos_transf_2"/>
    <property type="match status" value="1"/>
</dbReference>
<dbReference type="RefSeq" id="WP_127081018.1">
    <property type="nucleotide sequence ID" value="NZ_RSCL01000005.1"/>
</dbReference>
<evidence type="ECO:0000313" key="3">
    <source>
        <dbReference type="Proteomes" id="UP000271624"/>
    </source>
</evidence>
<dbReference type="PANTHER" id="PTHR43685">
    <property type="entry name" value="GLYCOSYLTRANSFERASE"/>
    <property type="match status" value="1"/>
</dbReference>
<comment type="caution">
    <text evidence="2">The sequence shown here is derived from an EMBL/GenBank/DDBJ whole genome shotgun (WGS) entry which is preliminary data.</text>
</comment>
<accession>A0A3S1CNC1</accession>
<gene>
    <name evidence="2" type="ORF">DSM106972_024430</name>
</gene>
<dbReference type="Gene3D" id="3.90.550.10">
    <property type="entry name" value="Spore Coat Polysaccharide Biosynthesis Protein SpsA, Chain A"/>
    <property type="match status" value="1"/>
</dbReference>
<name>A0A3S1CNC1_9CYAN</name>
<dbReference type="Proteomes" id="UP000271624">
    <property type="component" value="Unassembled WGS sequence"/>
</dbReference>
<keyword evidence="3" id="KW-1185">Reference proteome</keyword>
<evidence type="ECO:0000313" key="2">
    <source>
        <dbReference type="EMBL" id="RUT07182.1"/>
    </source>
</evidence>
<dbReference type="SUPFAM" id="SSF53448">
    <property type="entry name" value="Nucleotide-diphospho-sugar transferases"/>
    <property type="match status" value="1"/>
</dbReference>